<dbReference type="AlphaFoldDB" id="A0A0B7A3P2"/>
<dbReference type="EMBL" id="HACG01028689">
    <property type="protein sequence ID" value="CEK75554.1"/>
    <property type="molecule type" value="Transcribed_RNA"/>
</dbReference>
<evidence type="ECO:0000313" key="1">
    <source>
        <dbReference type="EMBL" id="CEK75554.1"/>
    </source>
</evidence>
<accession>A0A0B7A3P2</accession>
<gene>
    <name evidence="1" type="primary">ORF96014</name>
</gene>
<sequence length="79" mass="9122">MIHLSVCLKIRGVEKYQPAQLTFFTRIFHLMLHEMVVEDGCLTPTLIHKPDMKHSQAIHTQHGIRAVVFLLEVIYNIAV</sequence>
<protein>
    <submittedName>
        <fullName evidence="1">Uncharacterized protein</fullName>
    </submittedName>
</protein>
<proteinExistence type="predicted"/>
<reference evidence="1" key="1">
    <citation type="submission" date="2014-12" db="EMBL/GenBank/DDBJ databases">
        <title>Insight into the proteome of Arion vulgaris.</title>
        <authorList>
            <person name="Aradska J."/>
            <person name="Bulat T."/>
            <person name="Smidak R."/>
            <person name="Sarate P."/>
            <person name="Gangsoo J."/>
            <person name="Sialana F."/>
            <person name="Bilban M."/>
            <person name="Lubec G."/>
        </authorList>
    </citation>
    <scope>NUCLEOTIDE SEQUENCE</scope>
    <source>
        <tissue evidence="1">Skin</tissue>
    </source>
</reference>
<name>A0A0B7A3P2_9EUPU</name>
<feature type="non-terminal residue" evidence="1">
    <location>
        <position position="79"/>
    </location>
</feature>
<organism evidence="1">
    <name type="scientific">Arion vulgaris</name>
    <dbReference type="NCBI Taxonomy" id="1028688"/>
    <lineage>
        <taxon>Eukaryota</taxon>
        <taxon>Metazoa</taxon>
        <taxon>Spiralia</taxon>
        <taxon>Lophotrochozoa</taxon>
        <taxon>Mollusca</taxon>
        <taxon>Gastropoda</taxon>
        <taxon>Heterobranchia</taxon>
        <taxon>Euthyneura</taxon>
        <taxon>Panpulmonata</taxon>
        <taxon>Eupulmonata</taxon>
        <taxon>Stylommatophora</taxon>
        <taxon>Helicina</taxon>
        <taxon>Arionoidea</taxon>
        <taxon>Arionidae</taxon>
        <taxon>Arion</taxon>
    </lineage>
</organism>